<evidence type="ECO:0000256" key="4">
    <source>
        <dbReference type="ARBA" id="ARBA00022692"/>
    </source>
</evidence>
<evidence type="ECO:0000256" key="1">
    <source>
        <dbReference type="ARBA" id="ARBA00004651"/>
    </source>
</evidence>
<keyword evidence="3" id="KW-1003">Cell membrane</keyword>
<dbReference type="InterPro" id="IPR000731">
    <property type="entry name" value="SSD"/>
</dbReference>
<organism evidence="9 10">
    <name type="scientific">Streptomyces camponoticapitis</name>
    <dbReference type="NCBI Taxonomy" id="1616125"/>
    <lineage>
        <taxon>Bacteria</taxon>
        <taxon>Bacillati</taxon>
        <taxon>Actinomycetota</taxon>
        <taxon>Actinomycetes</taxon>
        <taxon>Kitasatosporales</taxon>
        <taxon>Streptomycetaceae</taxon>
        <taxon>Streptomyces</taxon>
    </lineage>
</organism>
<evidence type="ECO:0000256" key="2">
    <source>
        <dbReference type="ARBA" id="ARBA00010157"/>
    </source>
</evidence>
<dbReference type="PANTHER" id="PTHR33406:SF11">
    <property type="entry name" value="MEMBRANE PROTEIN SCO6666-RELATED"/>
    <property type="match status" value="1"/>
</dbReference>
<dbReference type="RefSeq" id="WP_189107961.1">
    <property type="nucleotide sequence ID" value="NZ_BMMV01000008.1"/>
</dbReference>
<name>A0ABQ2E8Y3_9ACTN</name>
<feature type="transmembrane region" description="Helical" evidence="7">
    <location>
        <begin position="181"/>
        <end position="199"/>
    </location>
</feature>
<comment type="subcellular location">
    <subcellularLocation>
        <location evidence="1">Cell membrane</location>
        <topology evidence="1">Multi-pass membrane protein</topology>
    </subcellularLocation>
</comment>
<dbReference type="EMBL" id="BMMV01000008">
    <property type="protein sequence ID" value="GGJ96784.1"/>
    <property type="molecule type" value="Genomic_DNA"/>
</dbReference>
<feature type="transmembrane region" description="Helical" evidence="7">
    <location>
        <begin position="206"/>
        <end position="225"/>
    </location>
</feature>
<evidence type="ECO:0000256" key="3">
    <source>
        <dbReference type="ARBA" id="ARBA00022475"/>
    </source>
</evidence>
<dbReference type="PANTHER" id="PTHR33406">
    <property type="entry name" value="MEMBRANE PROTEIN MJ1562-RELATED"/>
    <property type="match status" value="1"/>
</dbReference>
<sequence>MLETLAGLALRRRRAVVVVALLLAVLGGAAGSTLFTKLTAGGFDDPQSESGRAASTLTSDFGHAQSNLTLLVTAPGGVDKPAATAAGVSLGKKLAAEPRIADVISYWGGARAPQLRGAGGDKALILATITGDETEVEKRVKELLPRYQGTHDGLGVKVGGYAPLQHEIIDQGQKDATKGEMIAFPVTLVLLVFVFGSLVAAALPLLIALVTVLLCMGFMWVLASLTTLSSLSVSVITLLGLGLAIDYSLLIVNRYREQLRAGHDEREAVHGTLLSAGRTVVFSAITVAVALAGLAWFPLPAVRSMAYAGVATALLAALASVTLLPAVLVALGPRIEKGRVFRRRERPATAELENGFWHRLATFVMRRPLPIATLVTAFLLLLGAPFLGIKLGMPDERTLPESCMSRQVVTEIRADFDTSEQSALQVVVPDAPASGEIASYATALSRLDDVARVDTSTGSYVNGAQAGPAAEAHQRFGGDGSVFLSVTPTSADADLTAGLVREIRDAPAPSGTLVGGTAAVNEDATSSIIHWLPYALVSVVLAMLVLLFLVTGSVLVPFIAVLLSGLSLTATFGALVWIFQDGHLSGLLGGFTVTGDIAATVPVMLFALSFGLAMDYQIFLLARIREEYEITGDGNAAVARGLERIGRIVTAAAVLISVVFLAFAVSDITLSKAYGIGLPLAVLMDATLIRGLLLPALMRLGGRATWWAPAPLRRLHARFGLKESDGGPHTVHAMAEPAPAAHR</sequence>
<feature type="transmembrane region" description="Helical" evidence="7">
    <location>
        <begin position="645"/>
        <end position="666"/>
    </location>
</feature>
<dbReference type="PROSITE" id="PS50156">
    <property type="entry name" value="SSD"/>
    <property type="match status" value="1"/>
</dbReference>
<feature type="transmembrane region" description="Helical" evidence="7">
    <location>
        <begin position="273"/>
        <end position="299"/>
    </location>
</feature>
<dbReference type="SUPFAM" id="SSF82866">
    <property type="entry name" value="Multidrug efflux transporter AcrB transmembrane domain"/>
    <property type="match status" value="2"/>
</dbReference>
<keyword evidence="6 7" id="KW-0472">Membrane</keyword>
<comment type="similarity">
    <text evidence="2">Belongs to the resistance-nodulation-cell division (RND) (TC 2.A.6) family. MmpL subfamily.</text>
</comment>
<feature type="transmembrane region" description="Helical" evidence="7">
    <location>
        <begin position="599"/>
        <end position="624"/>
    </location>
</feature>
<evidence type="ECO:0000256" key="6">
    <source>
        <dbReference type="ARBA" id="ARBA00023136"/>
    </source>
</evidence>
<accession>A0ABQ2E8Y3</accession>
<feature type="domain" description="SSD" evidence="8">
    <location>
        <begin position="205"/>
        <end position="330"/>
    </location>
</feature>
<protein>
    <submittedName>
        <fullName evidence="9">Membrane protein</fullName>
    </submittedName>
</protein>
<reference evidence="10" key="1">
    <citation type="journal article" date="2019" name="Int. J. Syst. Evol. Microbiol.">
        <title>The Global Catalogue of Microorganisms (GCM) 10K type strain sequencing project: providing services to taxonomists for standard genome sequencing and annotation.</title>
        <authorList>
            <consortium name="The Broad Institute Genomics Platform"/>
            <consortium name="The Broad Institute Genome Sequencing Center for Infectious Disease"/>
            <person name="Wu L."/>
            <person name="Ma J."/>
        </authorList>
    </citation>
    <scope>NUCLEOTIDE SEQUENCE [LARGE SCALE GENOMIC DNA]</scope>
    <source>
        <strain evidence="10">CGMCC 4.7275</strain>
    </source>
</reference>
<evidence type="ECO:0000313" key="9">
    <source>
        <dbReference type="EMBL" id="GGJ96784.1"/>
    </source>
</evidence>
<keyword evidence="5 7" id="KW-1133">Transmembrane helix</keyword>
<feature type="transmembrane region" description="Helical" evidence="7">
    <location>
        <begin position="558"/>
        <end position="579"/>
    </location>
</feature>
<feature type="transmembrane region" description="Helical" evidence="7">
    <location>
        <begin position="531"/>
        <end position="551"/>
    </location>
</feature>
<dbReference type="InterPro" id="IPR050545">
    <property type="entry name" value="Mycobact_MmpL"/>
</dbReference>
<feature type="transmembrane region" description="Helical" evidence="7">
    <location>
        <begin position="672"/>
        <end position="693"/>
    </location>
</feature>
<dbReference type="Proteomes" id="UP000660265">
    <property type="component" value="Unassembled WGS sequence"/>
</dbReference>
<feature type="transmembrane region" description="Helical" evidence="7">
    <location>
        <begin position="305"/>
        <end position="332"/>
    </location>
</feature>
<keyword evidence="10" id="KW-1185">Reference proteome</keyword>
<proteinExistence type="inferred from homology"/>
<evidence type="ECO:0000313" key="10">
    <source>
        <dbReference type="Proteomes" id="UP000660265"/>
    </source>
</evidence>
<dbReference type="Pfam" id="PF03176">
    <property type="entry name" value="MMPL"/>
    <property type="match status" value="2"/>
</dbReference>
<evidence type="ECO:0000259" key="8">
    <source>
        <dbReference type="PROSITE" id="PS50156"/>
    </source>
</evidence>
<evidence type="ECO:0000256" key="7">
    <source>
        <dbReference type="SAM" id="Phobius"/>
    </source>
</evidence>
<gene>
    <name evidence="9" type="ORF">GCM10011583_30370</name>
</gene>
<comment type="caution">
    <text evidence="9">The sequence shown here is derived from an EMBL/GenBank/DDBJ whole genome shotgun (WGS) entry which is preliminary data.</text>
</comment>
<dbReference type="Gene3D" id="1.20.1640.10">
    <property type="entry name" value="Multidrug efflux transporter AcrB transmembrane domain"/>
    <property type="match status" value="2"/>
</dbReference>
<dbReference type="InterPro" id="IPR004869">
    <property type="entry name" value="MMPL_dom"/>
</dbReference>
<feature type="transmembrane region" description="Helical" evidence="7">
    <location>
        <begin position="369"/>
        <end position="389"/>
    </location>
</feature>
<keyword evidence="4 7" id="KW-0812">Transmembrane</keyword>
<evidence type="ECO:0000256" key="5">
    <source>
        <dbReference type="ARBA" id="ARBA00022989"/>
    </source>
</evidence>
<feature type="transmembrane region" description="Helical" evidence="7">
    <location>
        <begin position="231"/>
        <end position="252"/>
    </location>
</feature>